<proteinExistence type="predicted"/>
<comment type="caution">
    <text evidence="4">The sequence shown here is derived from an EMBL/GenBank/DDBJ whole genome shotgun (WGS) entry which is preliminary data.</text>
</comment>
<feature type="chain" id="PRO_5043655467" evidence="2">
    <location>
        <begin position="28"/>
        <end position="934"/>
    </location>
</feature>
<dbReference type="Proteomes" id="UP001204562">
    <property type="component" value="Unassembled WGS sequence"/>
</dbReference>
<dbReference type="PROSITE" id="PS51272">
    <property type="entry name" value="SLH"/>
    <property type="match status" value="2"/>
</dbReference>
<keyword evidence="2" id="KW-0732">Signal</keyword>
<dbReference type="EMBL" id="JANFYS010000002">
    <property type="protein sequence ID" value="MCQ4769156.1"/>
    <property type="molecule type" value="Genomic_DNA"/>
</dbReference>
<protein>
    <submittedName>
        <fullName evidence="4">S-layer homology domain-containing protein</fullName>
    </submittedName>
</protein>
<evidence type="ECO:0000256" key="1">
    <source>
        <dbReference type="ARBA" id="ARBA00022737"/>
    </source>
</evidence>
<accession>A0AAW5JKS6</accession>
<feature type="signal peptide" evidence="2">
    <location>
        <begin position="1"/>
        <end position="27"/>
    </location>
</feature>
<dbReference type="RefSeq" id="WP_256303006.1">
    <property type="nucleotide sequence ID" value="NZ_JANFYS010000002.1"/>
</dbReference>
<gene>
    <name evidence="4" type="ORF">NE579_01575</name>
</gene>
<name>A0AAW5JKS6_9FIRM</name>
<evidence type="ECO:0000313" key="5">
    <source>
        <dbReference type="Proteomes" id="UP001204562"/>
    </source>
</evidence>
<sequence>MRNLKRVLSLALASVMLIGMMVVGASAANYDDFSDKDKIVNKEAVSTLVELGVIAGKDDGTYDPTGIVTRAEMAKMICVVLNGGKDPSLGDVTKYSYTDTVGHWAAPYIEYCAIRNIVAGKGDGTFGPNETVTGSQAAKMLLVAAGYQSAIEGFTGANWEVNTNVRANAVGLYDGLDINPSQGLTRDSAAQMVYNILDVEQVTYKYTLVANGDGTFTSVTEIDKTADNKTVLEDKFGAVKVEGVVVANEVADLNSSKKNDNKVLVGSALDAGKTKIVITNGGKDEDQNEYTGTQTFKVSTGLDQLGRTVRLYVKTGSSAANAKVFGSVIVTDDNKVVTDASDDSINSVADDNSLDIVSGTKVATNYADLTDLSSDAAKADGTHGVQKILIDNNDDGDVDYVLLTTYVFGKVTGKSTSSDGSLTVNYSGAATLSVDDKDDVVGFDDVAKNDYVLAAFIGGKLHVQKAESVTGTLDAYTSTSLTVDGTKYTVSAVGCYKSTSDDITPAKGYASKSELDKDATFYLDVNGYIVAVGAPEASAYDYAYVWGSEAGSSIGTDRVKVTLSDGTKATYDLDDDSDIDIEADGDFEGQIFAYKVSGNEIKLTKPAGKTAEGEKVVFEKGKTTVDGLTTADGQTKFANKNTVFFYVTTKTTGNVTKIDSVDVYTGYSAAPDVDKEDNASAFAAYNKGGKMVAVAITSSAFNSTDLSDHVFIYKSDSTFNDYIEARGFLAGSAEANTSLKVSDLPSGVEMKEVVDGKIYLYSTDSDGYLKLKEAGDNLITVNGKATNVSSSSVVVKGKEYAVTSKTVLIDNTDNPGTPSATLGAAPEDDDVITYMLVDDDEILMMVIDNTAEETPETPDNVTVTVANGKITLTYTGETAPSVDEQATAVVEKLTALGYTDIDVPASEAGLSADGITAKKGVITYTFTYELKAAE</sequence>
<evidence type="ECO:0000313" key="4">
    <source>
        <dbReference type="EMBL" id="MCQ4769156.1"/>
    </source>
</evidence>
<evidence type="ECO:0000259" key="3">
    <source>
        <dbReference type="PROSITE" id="PS51272"/>
    </source>
</evidence>
<feature type="domain" description="SLH" evidence="3">
    <location>
        <begin position="92"/>
        <end position="155"/>
    </location>
</feature>
<dbReference type="Pfam" id="PF00395">
    <property type="entry name" value="SLH"/>
    <property type="match status" value="2"/>
</dbReference>
<dbReference type="InterPro" id="IPR001119">
    <property type="entry name" value="SLH_dom"/>
</dbReference>
<keyword evidence="1" id="KW-0677">Repeat</keyword>
<organism evidence="4 5">
    <name type="scientific">Intestinimonas massiliensis</name>
    <name type="common">ex Afouda et al. 2020</name>
    <dbReference type="NCBI Taxonomy" id="1673721"/>
    <lineage>
        <taxon>Bacteria</taxon>
        <taxon>Bacillati</taxon>
        <taxon>Bacillota</taxon>
        <taxon>Clostridia</taxon>
        <taxon>Eubacteriales</taxon>
        <taxon>Intestinimonas</taxon>
    </lineage>
</organism>
<feature type="domain" description="SLH" evidence="3">
    <location>
        <begin position="28"/>
        <end position="91"/>
    </location>
</feature>
<dbReference type="AlphaFoldDB" id="A0AAW5JKS6"/>
<evidence type="ECO:0000256" key="2">
    <source>
        <dbReference type="SAM" id="SignalP"/>
    </source>
</evidence>
<reference evidence="4" key="1">
    <citation type="submission" date="2022-06" db="EMBL/GenBank/DDBJ databases">
        <title>Isolation of gut microbiota from human fecal samples.</title>
        <authorList>
            <person name="Pamer E.G."/>
            <person name="Barat B."/>
            <person name="Waligurski E."/>
            <person name="Medina S."/>
            <person name="Paddock L."/>
            <person name="Mostad J."/>
        </authorList>
    </citation>
    <scope>NUCLEOTIDE SEQUENCE</scope>
    <source>
        <strain evidence="4">DFI.9.91</strain>
    </source>
</reference>